<keyword evidence="3" id="KW-0520">NAD</keyword>
<gene>
    <name evidence="9" type="primary">LOC112286636</name>
    <name evidence="8" type="ORF">PHYPA_012170</name>
</gene>
<dbReference type="GeneID" id="112286636"/>
<dbReference type="eggNOG" id="KOG2456">
    <property type="taxonomic scope" value="Eukaryota"/>
</dbReference>
<dbReference type="InterPro" id="IPR016162">
    <property type="entry name" value="Ald_DH_N"/>
</dbReference>
<dbReference type="AlphaFoldDB" id="A9SLF0"/>
<dbReference type="STRING" id="3218.A9SLF0"/>
<dbReference type="InterPro" id="IPR016161">
    <property type="entry name" value="Ald_DH/histidinol_DH"/>
</dbReference>
<evidence type="ECO:0000259" key="7">
    <source>
        <dbReference type="Pfam" id="PF00171"/>
    </source>
</evidence>
<dbReference type="PANTHER" id="PTHR43570:SF16">
    <property type="entry name" value="ALDEHYDE DEHYDROGENASE TYPE III, ISOFORM Q"/>
    <property type="match status" value="1"/>
</dbReference>
<reference evidence="9" key="3">
    <citation type="submission" date="2020-12" db="UniProtKB">
        <authorList>
            <consortium name="EnsemblPlants"/>
        </authorList>
    </citation>
    <scope>IDENTIFICATION</scope>
</reference>
<accession>A9SLF0</accession>
<dbReference type="EnsemblPlants" id="Pp3c9_2340V3.5">
    <property type="protein sequence ID" value="Pp3c9_2340V3.5"/>
    <property type="gene ID" value="Pp3c9_2340"/>
</dbReference>
<comment type="catalytic activity">
    <reaction evidence="4">
        <text>an aldehyde + NAD(+) + H2O = a carboxylate + NADH + 2 H(+)</text>
        <dbReference type="Rhea" id="RHEA:16185"/>
        <dbReference type="ChEBI" id="CHEBI:15377"/>
        <dbReference type="ChEBI" id="CHEBI:15378"/>
        <dbReference type="ChEBI" id="CHEBI:17478"/>
        <dbReference type="ChEBI" id="CHEBI:29067"/>
        <dbReference type="ChEBI" id="CHEBI:57540"/>
        <dbReference type="ChEBI" id="CHEBI:57945"/>
        <dbReference type="EC" id="1.2.1.3"/>
    </reaction>
</comment>
<dbReference type="OrthoDB" id="440325at2759"/>
<dbReference type="SUPFAM" id="SSF53720">
    <property type="entry name" value="ALDH-like"/>
    <property type="match status" value="1"/>
</dbReference>
<evidence type="ECO:0000313" key="9">
    <source>
        <dbReference type="EnsemblPlants" id="Pp3c9_2340V3.1"/>
    </source>
</evidence>
<dbReference type="PIRSF" id="PIRSF036492">
    <property type="entry name" value="ALDH"/>
    <property type="match status" value="1"/>
</dbReference>
<name>A9SLF0_PHYPA</name>
<proteinExistence type="inferred from homology"/>
<feature type="domain" description="Aldehyde dehydrogenase" evidence="7">
    <location>
        <begin position="15"/>
        <end position="441"/>
    </location>
</feature>
<dbReference type="Gramene" id="Pp3c9_2340V3.1">
    <property type="protein sequence ID" value="Pp3c9_2340V3.1"/>
    <property type="gene ID" value="Pp3c9_2340"/>
</dbReference>
<dbReference type="Gramene" id="Pp3c9_2340V3.3">
    <property type="protein sequence ID" value="Pp3c9_2340V3.3"/>
    <property type="gene ID" value="Pp3c9_2340"/>
</dbReference>
<dbReference type="InterPro" id="IPR015590">
    <property type="entry name" value="Aldehyde_DH_dom"/>
</dbReference>
<dbReference type="Pfam" id="PF00171">
    <property type="entry name" value="Aldedh"/>
    <property type="match status" value="1"/>
</dbReference>
<feature type="active site" evidence="6">
    <location>
        <position position="253"/>
    </location>
</feature>
<evidence type="ECO:0000256" key="2">
    <source>
        <dbReference type="ARBA" id="ARBA00023002"/>
    </source>
</evidence>
<organism evidence="8">
    <name type="scientific">Physcomitrium patens</name>
    <name type="common">Spreading-leaved earth moss</name>
    <name type="synonym">Physcomitrella patens</name>
    <dbReference type="NCBI Taxonomy" id="3218"/>
    <lineage>
        <taxon>Eukaryota</taxon>
        <taxon>Viridiplantae</taxon>
        <taxon>Streptophyta</taxon>
        <taxon>Embryophyta</taxon>
        <taxon>Bryophyta</taxon>
        <taxon>Bryophytina</taxon>
        <taxon>Bryopsida</taxon>
        <taxon>Funariidae</taxon>
        <taxon>Funariales</taxon>
        <taxon>Funariaceae</taxon>
        <taxon>Physcomitrium</taxon>
    </lineage>
</organism>
<comment type="similarity">
    <text evidence="1 5">Belongs to the aldehyde dehydrogenase family.</text>
</comment>
<dbReference type="GO" id="GO:0006081">
    <property type="term" value="P:aldehyde metabolic process"/>
    <property type="evidence" value="ECO:0000318"/>
    <property type="project" value="GO_Central"/>
</dbReference>
<dbReference type="EnsemblPlants" id="Pp3c9_2340V3.1">
    <property type="protein sequence ID" value="Pp3c9_2340V3.1"/>
    <property type="gene ID" value="Pp3c9_2340"/>
</dbReference>
<reference evidence="8 10" key="2">
    <citation type="journal article" date="2018" name="Plant J.">
        <title>The Physcomitrella patens chromosome-scale assembly reveals moss genome structure and evolution.</title>
        <authorList>
            <person name="Lang D."/>
            <person name="Ullrich K.K."/>
            <person name="Murat F."/>
            <person name="Fuchs J."/>
            <person name="Jenkins J."/>
            <person name="Haas F.B."/>
            <person name="Piednoel M."/>
            <person name="Gundlach H."/>
            <person name="Van Bel M."/>
            <person name="Meyberg R."/>
            <person name="Vives C."/>
            <person name="Morata J."/>
            <person name="Symeonidi A."/>
            <person name="Hiss M."/>
            <person name="Muchero W."/>
            <person name="Kamisugi Y."/>
            <person name="Saleh O."/>
            <person name="Blanc G."/>
            <person name="Decker E.L."/>
            <person name="van Gessel N."/>
            <person name="Grimwood J."/>
            <person name="Hayes R.D."/>
            <person name="Graham S.W."/>
            <person name="Gunter L.E."/>
            <person name="McDaniel S.F."/>
            <person name="Hoernstein S.N.W."/>
            <person name="Larsson A."/>
            <person name="Li F.W."/>
            <person name="Perroud P.F."/>
            <person name="Phillips J."/>
            <person name="Ranjan P."/>
            <person name="Rokshar D.S."/>
            <person name="Rothfels C.J."/>
            <person name="Schneider L."/>
            <person name="Shu S."/>
            <person name="Stevenson D.W."/>
            <person name="Thummler F."/>
            <person name="Tillich M."/>
            <person name="Villarreal Aguilar J.C."/>
            <person name="Widiez T."/>
            <person name="Wong G.K."/>
            <person name="Wymore A."/>
            <person name="Zhang Y."/>
            <person name="Zimmer A.D."/>
            <person name="Quatrano R.S."/>
            <person name="Mayer K.F.X."/>
            <person name="Goodstein D."/>
            <person name="Casacuberta J.M."/>
            <person name="Vandepoele K."/>
            <person name="Reski R."/>
            <person name="Cuming A.C."/>
            <person name="Tuskan G.A."/>
            <person name="Maumus F."/>
            <person name="Salse J."/>
            <person name="Schmutz J."/>
            <person name="Rensing S.A."/>
        </authorList>
    </citation>
    <scope>NUCLEOTIDE SEQUENCE [LARGE SCALE GENOMIC DNA]</scope>
    <source>
        <strain evidence="9 10">cv. Gransden 2004</strain>
    </source>
</reference>
<feature type="active site" evidence="6">
    <location>
        <position position="218"/>
    </location>
</feature>
<dbReference type="FunFam" id="3.40.605.10:FF:000004">
    <property type="entry name" value="Aldehyde dehydrogenase"/>
    <property type="match status" value="1"/>
</dbReference>
<dbReference type="Proteomes" id="UP000006727">
    <property type="component" value="Chromosome 9"/>
</dbReference>
<evidence type="ECO:0000313" key="8">
    <source>
        <dbReference type="EMBL" id="PNR47697.1"/>
    </source>
</evidence>
<keyword evidence="2 5" id="KW-0560">Oxidoreductase</keyword>
<dbReference type="EnsemblPlants" id="Pp3c9_2340V3.3">
    <property type="protein sequence ID" value="Pp3c9_2340V3.3"/>
    <property type="gene ID" value="Pp3c9_2340"/>
</dbReference>
<dbReference type="OMA" id="RWAMRSH"/>
<evidence type="ECO:0000256" key="4">
    <source>
        <dbReference type="ARBA" id="ARBA00049194"/>
    </source>
</evidence>
<dbReference type="RefSeq" id="XP_024384471.1">
    <property type="nucleotide sequence ID" value="XM_024528703.2"/>
</dbReference>
<dbReference type="GO" id="GO:0005737">
    <property type="term" value="C:cytoplasm"/>
    <property type="evidence" value="ECO:0000318"/>
    <property type="project" value="GO_Central"/>
</dbReference>
<dbReference type="Gene3D" id="3.40.605.10">
    <property type="entry name" value="Aldehyde Dehydrogenase, Chain A, domain 1"/>
    <property type="match status" value="1"/>
</dbReference>
<dbReference type="FunFam" id="3.40.309.10:FF:000003">
    <property type="entry name" value="Aldehyde dehydrogenase"/>
    <property type="match status" value="1"/>
</dbReference>
<reference evidence="8 10" key="1">
    <citation type="journal article" date="2008" name="Science">
        <title>The Physcomitrella genome reveals evolutionary insights into the conquest of land by plants.</title>
        <authorList>
            <person name="Rensing S."/>
            <person name="Lang D."/>
            <person name="Zimmer A."/>
            <person name="Terry A."/>
            <person name="Salamov A."/>
            <person name="Shapiro H."/>
            <person name="Nishiyama T."/>
            <person name="Perroud P.-F."/>
            <person name="Lindquist E."/>
            <person name="Kamisugi Y."/>
            <person name="Tanahashi T."/>
            <person name="Sakakibara K."/>
            <person name="Fujita T."/>
            <person name="Oishi K."/>
            <person name="Shin-I T."/>
            <person name="Kuroki Y."/>
            <person name="Toyoda A."/>
            <person name="Suzuki Y."/>
            <person name="Hashimoto A."/>
            <person name="Yamaguchi K."/>
            <person name="Sugano A."/>
            <person name="Kohara Y."/>
            <person name="Fujiyama A."/>
            <person name="Anterola A."/>
            <person name="Aoki S."/>
            <person name="Ashton N."/>
            <person name="Barbazuk W.B."/>
            <person name="Barker E."/>
            <person name="Bennetzen J."/>
            <person name="Bezanilla M."/>
            <person name="Blankenship R."/>
            <person name="Cho S.H."/>
            <person name="Dutcher S."/>
            <person name="Estelle M."/>
            <person name="Fawcett J.A."/>
            <person name="Gundlach H."/>
            <person name="Hanada K."/>
            <person name="Heyl A."/>
            <person name="Hicks K.A."/>
            <person name="Hugh J."/>
            <person name="Lohr M."/>
            <person name="Mayer K."/>
            <person name="Melkozernov A."/>
            <person name="Murata T."/>
            <person name="Nelson D."/>
            <person name="Pils B."/>
            <person name="Prigge M."/>
            <person name="Reiss B."/>
            <person name="Renner T."/>
            <person name="Rombauts S."/>
            <person name="Rushton P."/>
            <person name="Sanderfoot A."/>
            <person name="Schween G."/>
            <person name="Shiu S.-H."/>
            <person name="Stueber K."/>
            <person name="Theodoulou F.L."/>
            <person name="Tu H."/>
            <person name="Van de Peer Y."/>
            <person name="Verrier P.J."/>
            <person name="Waters E."/>
            <person name="Wood A."/>
            <person name="Yang L."/>
            <person name="Cove D."/>
            <person name="Cuming A."/>
            <person name="Hasebe M."/>
            <person name="Lucas S."/>
            <person name="Mishler D.B."/>
            <person name="Reski R."/>
            <person name="Grigoriev I."/>
            <person name="Quatrano R.S."/>
            <person name="Boore J.L."/>
        </authorList>
    </citation>
    <scope>NUCLEOTIDE SEQUENCE [LARGE SCALE GENOMIC DNA]</scope>
    <source>
        <strain evidence="9 10">cv. Gransden 2004</strain>
    </source>
</reference>
<dbReference type="Gene3D" id="3.40.309.10">
    <property type="entry name" value="Aldehyde Dehydrogenase, Chain A, domain 2"/>
    <property type="match status" value="1"/>
</dbReference>
<dbReference type="InterPro" id="IPR016163">
    <property type="entry name" value="Ald_DH_C"/>
</dbReference>
<dbReference type="EMBL" id="ABEU02000009">
    <property type="protein sequence ID" value="PNR47697.1"/>
    <property type="molecule type" value="Genomic_DNA"/>
</dbReference>
<protein>
    <recommendedName>
        <fullName evidence="5">Aldehyde dehydrogenase</fullName>
    </recommendedName>
</protein>
<dbReference type="GO" id="GO:0004029">
    <property type="term" value="F:aldehyde dehydrogenase (NAD+) activity"/>
    <property type="evidence" value="ECO:0000318"/>
    <property type="project" value="GO_Central"/>
</dbReference>
<sequence length="485" mass="53674">MTIIKPHSVLDAAKVASCLRETFRTGRTRPSNWRLEQLHAIVKLIEENEDEICRALFADLHKPRHEALTMESLVVTASAKHAIKNLNKWRAPVKKETPYIVWPASAFILPEPLGVAFVIAPWNFPFLLAVDPVIGAIAAGCTVCLKTSEVTPATSELLSTLVPKYLDNDAIKVVEGGVPEVTALLEQKWDKIFYTGNPKVGRIVMGAAAKHLTPVTLELGGKCPVFIDDTVDLQLASRRIMAGKYGSNSGQACISPDYILVEEHLAPKLIKQFRSTLVEFFGEDPRTSKDLSRIVNKNHFQRLSRLLDDPATADRIVHGGERDEDSLYIAPTLIEDPALDSPIMADEIFGPLLPIITVRNVNAAIDLINDKPKALVVHLFSTNKDYVKMFTEETSSGGLVMNDCIMQFIVPELPFGGVGESGTGAYHGKASFDTFSHFKSIFNKSQSGDAPIRYPPFTLWKQAMLRAFLEGRFFKLIQLLLGLQK</sequence>
<evidence type="ECO:0000256" key="5">
    <source>
        <dbReference type="PIRNR" id="PIRNR036492"/>
    </source>
</evidence>
<dbReference type="Gramene" id="Pp3c9_2340V3.5">
    <property type="protein sequence ID" value="Pp3c9_2340V3.5"/>
    <property type="gene ID" value="Pp3c9_2340"/>
</dbReference>
<dbReference type="PANTHER" id="PTHR43570">
    <property type="entry name" value="ALDEHYDE DEHYDROGENASE"/>
    <property type="match status" value="1"/>
</dbReference>
<keyword evidence="10" id="KW-1185">Reference proteome</keyword>
<evidence type="ECO:0000313" key="10">
    <source>
        <dbReference type="Proteomes" id="UP000006727"/>
    </source>
</evidence>
<evidence type="ECO:0000256" key="6">
    <source>
        <dbReference type="PIRSR" id="PIRSR036492-1"/>
    </source>
</evidence>
<dbReference type="InterPro" id="IPR012394">
    <property type="entry name" value="Aldehyde_DH_NAD(P)"/>
</dbReference>
<dbReference type="PaxDb" id="3218-PP1S90_226V6.1"/>
<dbReference type="HOGENOM" id="CLU_005391_3_1_1"/>
<evidence type="ECO:0000256" key="3">
    <source>
        <dbReference type="ARBA" id="ARBA00023027"/>
    </source>
</evidence>
<evidence type="ECO:0000256" key="1">
    <source>
        <dbReference type="ARBA" id="ARBA00009986"/>
    </source>
</evidence>